<proteinExistence type="inferred from homology"/>
<dbReference type="Gene3D" id="1.10.10.10">
    <property type="entry name" value="Winged helix-like DNA-binding domain superfamily/Winged helix DNA-binding domain"/>
    <property type="match status" value="1"/>
</dbReference>
<accession>A0A6B8LYZ6</accession>
<dbReference type="GO" id="GO:0003700">
    <property type="term" value="F:DNA-binding transcription factor activity"/>
    <property type="evidence" value="ECO:0007669"/>
    <property type="project" value="InterPro"/>
</dbReference>
<evidence type="ECO:0000313" key="6">
    <source>
        <dbReference type="EMBL" id="QGM96684.1"/>
    </source>
</evidence>
<dbReference type="Proteomes" id="UP000422569">
    <property type="component" value="Chromosome"/>
</dbReference>
<feature type="domain" description="HTH lysR-type" evidence="5">
    <location>
        <begin position="19"/>
        <end position="75"/>
    </location>
</feature>
<protein>
    <submittedName>
        <fullName evidence="6">LysR family transcriptional regulator</fullName>
    </submittedName>
</protein>
<dbReference type="InterPro" id="IPR000847">
    <property type="entry name" value="LysR_HTH_N"/>
</dbReference>
<evidence type="ECO:0000259" key="5">
    <source>
        <dbReference type="PROSITE" id="PS50931"/>
    </source>
</evidence>
<dbReference type="SUPFAM" id="SSF46785">
    <property type="entry name" value="Winged helix' DNA-binding domain"/>
    <property type="match status" value="1"/>
</dbReference>
<dbReference type="AlphaFoldDB" id="A0A6B8LYZ6"/>
<dbReference type="Pfam" id="PF00126">
    <property type="entry name" value="HTH_1"/>
    <property type="match status" value="1"/>
</dbReference>
<evidence type="ECO:0000256" key="4">
    <source>
        <dbReference type="ARBA" id="ARBA00023163"/>
    </source>
</evidence>
<dbReference type="GO" id="GO:0003677">
    <property type="term" value="F:DNA binding"/>
    <property type="evidence" value="ECO:0007669"/>
    <property type="project" value="UniProtKB-KW"/>
</dbReference>
<keyword evidence="2" id="KW-0805">Transcription regulation</keyword>
<evidence type="ECO:0000256" key="2">
    <source>
        <dbReference type="ARBA" id="ARBA00023015"/>
    </source>
</evidence>
<evidence type="ECO:0000256" key="3">
    <source>
        <dbReference type="ARBA" id="ARBA00023125"/>
    </source>
</evidence>
<organism evidence="6 7">
    <name type="scientific">Methylocystis parvus</name>
    <dbReference type="NCBI Taxonomy" id="134"/>
    <lineage>
        <taxon>Bacteria</taxon>
        <taxon>Pseudomonadati</taxon>
        <taxon>Pseudomonadota</taxon>
        <taxon>Alphaproteobacteria</taxon>
        <taxon>Hyphomicrobiales</taxon>
        <taxon>Methylocystaceae</taxon>
        <taxon>Methylocystis</taxon>
    </lineage>
</organism>
<gene>
    <name evidence="6" type="ORF">F7D14_03770</name>
</gene>
<evidence type="ECO:0000313" key="7">
    <source>
        <dbReference type="Proteomes" id="UP000422569"/>
    </source>
</evidence>
<keyword evidence="7" id="KW-1185">Reference proteome</keyword>
<evidence type="ECO:0000256" key="1">
    <source>
        <dbReference type="ARBA" id="ARBA00009437"/>
    </source>
</evidence>
<dbReference type="KEGG" id="mpar:F7D14_03770"/>
<dbReference type="GO" id="GO:0005829">
    <property type="term" value="C:cytosol"/>
    <property type="evidence" value="ECO:0007669"/>
    <property type="project" value="TreeGrafter"/>
</dbReference>
<dbReference type="InterPro" id="IPR036388">
    <property type="entry name" value="WH-like_DNA-bd_sf"/>
</dbReference>
<dbReference type="InterPro" id="IPR050950">
    <property type="entry name" value="HTH-type_LysR_regulators"/>
</dbReference>
<dbReference type="PANTHER" id="PTHR30419:SF8">
    <property type="entry name" value="NITROGEN ASSIMILATION TRANSCRIPTIONAL ACTIVATOR-RELATED"/>
    <property type="match status" value="1"/>
</dbReference>
<dbReference type="Pfam" id="PF03466">
    <property type="entry name" value="LysR_substrate"/>
    <property type="match status" value="1"/>
</dbReference>
<dbReference type="SUPFAM" id="SSF53850">
    <property type="entry name" value="Periplasmic binding protein-like II"/>
    <property type="match status" value="1"/>
</dbReference>
<dbReference type="EMBL" id="CP044331">
    <property type="protein sequence ID" value="QGM96684.1"/>
    <property type="molecule type" value="Genomic_DNA"/>
</dbReference>
<dbReference type="PRINTS" id="PR00039">
    <property type="entry name" value="HTHLYSR"/>
</dbReference>
<keyword evidence="4" id="KW-0804">Transcription</keyword>
<dbReference type="InterPro" id="IPR036390">
    <property type="entry name" value="WH_DNA-bd_sf"/>
</dbReference>
<dbReference type="InterPro" id="IPR005119">
    <property type="entry name" value="LysR_subst-bd"/>
</dbReference>
<comment type="similarity">
    <text evidence="1">Belongs to the LysR transcriptional regulatory family.</text>
</comment>
<reference evidence="6 7" key="1">
    <citation type="submission" date="2019-09" db="EMBL/GenBank/DDBJ databases">
        <title>Isolation and complete genome sequencing of Methylocystis species.</title>
        <authorList>
            <person name="Rumah B.L."/>
            <person name="Stead C.E."/>
            <person name="Stevens B.C."/>
            <person name="Minton N.P."/>
            <person name="Grosse-Honebrink A."/>
            <person name="Zhang Y."/>
        </authorList>
    </citation>
    <scope>NUCLEOTIDE SEQUENCE [LARGE SCALE GENOMIC DNA]</scope>
    <source>
        <strain evidence="6 7">BRCS2</strain>
    </source>
</reference>
<name>A0A6B8LYZ6_9HYPH</name>
<dbReference type="Gene3D" id="3.40.190.290">
    <property type="match status" value="1"/>
</dbReference>
<dbReference type="PROSITE" id="PS50931">
    <property type="entry name" value="HTH_LYSR"/>
    <property type="match status" value="1"/>
</dbReference>
<sequence>MVWIDNIDVISGRCFMVLQSLRHLEMVRALAQHRHFGRAAKALGVSQPSLTRSLKHLEDTLGVRLFERHDGVTPTLFGRIVIEKGEMLLRGYSELLREITLTKGLDIGELTVAVAPFPAEISAQKAMGMLAARHPGLQIELSTTDWTRVVDDISQGRADLGLADISEAAEHSELETELIRASPLHFYCRTGHPLAGRRKLCLDDLMAFPWVGPTAPARMRMEMPQTERPFGFFSEVNNRFRPRIVVGSVSAAKDVVIVSDGLSVTLPALIERELRDGLCALLPIDLPWMRLNYGFVWKRDRTHSPAADAFIQLVRAVEKDTPA</sequence>
<keyword evidence="3" id="KW-0238">DNA-binding</keyword>
<dbReference type="PANTHER" id="PTHR30419">
    <property type="entry name" value="HTH-TYPE TRANSCRIPTIONAL REGULATOR YBHD"/>
    <property type="match status" value="1"/>
</dbReference>
<dbReference type="CDD" id="cd05466">
    <property type="entry name" value="PBP2_LTTR_substrate"/>
    <property type="match status" value="1"/>
</dbReference>